<evidence type="ECO:0000313" key="5">
    <source>
        <dbReference type="Proteomes" id="UP000248340"/>
    </source>
</evidence>
<gene>
    <name evidence="4" type="ORF">BO82DRAFT_351342</name>
</gene>
<accession>A0A319CLW6</accession>
<dbReference type="Pfam" id="PF00561">
    <property type="entry name" value="Abhydrolase_1"/>
    <property type="match status" value="1"/>
</dbReference>
<keyword evidence="2 4" id="KW-0378">Hydrolase</keyword>
<dbReference type="RefSeq" id="XP_025495181.1">
    <property type="nucleotide sequence ID" value="XM_025634400.1"/>
</dbReference>
<evidence type="ECO:0000313" key="4">
    <source>
        <dbReference type="EMBL" id="PYH84981.1"/>
    </source>
</evidence>
<dbReference type="GO" id="GO:0005739">
    <property type="term" value="C:mitochondrion"/>
    <property type="evidence" value="ECO:0007669"/>
    <property type="project" value="TreeGrafter"/>
</dbReference>
<organism evidence="4 5">
    <name type="scientific">Aspergillus uvarum CBS 121591</name>
    <dbReference type="NCBI Taxonomy" id="1448315"/>
    <lineage>
        <taxon>Eukaryota</taxon>
        <taxon>Fungi</taxon>
        <taxon>Dikarya</taxon>
        <taxon>Ascomycota</taxon>
        <taxon>Pezizomycotina</taxon>
        <taxon>Eurotiomycetes</taxon>
        <taxon>Eurotiomycetidae</taxon>
        <taxon>Eurotiales</taxon>
        <taxon>Aspergillaceae</taxon>
        <taxon>Aspergillus</taxon>
        <taxon>Aspergillus subgen. Circumdati</taxon>
    </lineage>
</organism>
<dbReference type="Gene3D" id="3.40.50.1820">
    <property type="entry name" value="alpha/beta hydrolase"/>
    <property type="match status" value="1"/>
</dbReference>
<dbReference type="GO" id="GO:0052689">
    <property type="term" value="F:carboxylic ester hydrolase activity"/>
    <property type="evidence" value="ECO:0007669"/>
    <property type="project" value="TreeGrafter"/>
</dbReference>
<dbReference type="STRING" id="1448315.A0A319CLW6"/>
<dbReference type="EMBL" id="KZ821681">
    <property type="protein sequence ID" value="PYH84981.1"/>
    <property type="molecule type" value="Genomic_DNA"/>
</dbReference>
<dbReference type="Proteomes" id="UP000248340">
    <property type="component" value="Unassembled WGS sequence"/>
</dbReference>
<dbReference type="SUPFAM" id="SSF53474">
    <property type="entry name" value="alpha/beta-Hydrolases"/>
    <property type="match status" value="1"/>
</dbReference>
<sequence>MSQQCLKFMPFQRSIRTDTKNPRPKIAFDVYKGHPDKLGDSPNPIIVLHGFLGCREELRPISKILATELKRDVYNLDLRNHGDSGTKWRHDYLRLALDVRELMKENGLGNVSLVGNQMGAKTAMTLALYDSNLVANIVSIDNSPVWKPLPPVYLQWLHAYRQILKMRITELREARRVMYYWNRNAGMRPWLMRNLEKHDDHPYVRPRIPQNILWEARDAMGEFPFREDDANRFNGPALFLRSGDSYYIPEGKGAEAIRSFFPTSCIEEVGYEGLHMALEKPELVANAAVDFLRNPMVYLADRKLKKHGGPKMAWEL</sequence>
<dbReference type="PANTHER" id="PTHR46118">
    <property type="entry name" value="PROTEIN ABHD11"/>
    <property type="match status" value="1"/>
</dbReference>
<evidence type="ECO:0000256" key="2">
    <source>
        <dbReference type="ARBA" id="ARBA00022801"/>
    </source>
</evidence>
<comment type="similarity">
    <text evidence="1">Belongs to the AB hydrolase superfamily.</text>
</comment>
<dbReference type="AlphaFoldDB" id="A0A319CLW6"/>
<feature type="domain" description="AB hydrolase-1" evidence="3">
    <location>
        <begin position="43"/>
        <end position="162"/>
    </location>
</feature>
<protein>
    <submittedName>
        <fullName evidence="4">Alpha/beta-hydrolase</fullName>
    </submittedName>
</protein>
<reference evidence="4 5" key="1">
    <citation type="submission" date="2016-12" db="EMBL/GenBank/DDBJ databases">
        <title>The genomes of Aspergillus section Nigri reveals drivers in fungal speciation.</title>
        <authorList>
            <consortium name="DOE Joint Genome Institute"/>
            <person name="Vesth T.C."/>
            <person name="Nybo J."/>
            <person name="Theobald S."/>
            <person name="Brandl J."/>
            <person name="Frisvad J.C."/>
            <person name="Nielsen K.F."/>
            <person name="Lyhne E.K."/>
            <person name="Kogle M.E."/>
            <person name="Kuo A."/>
            <person name="Riley R."/>
            <person name="Clum A."/>
            <person name="Nolan M."/>
            <person name="Lipzen A."/>
            <person name="Salamov A."/>
            <person name="Henrissat B."/>
            <person name="Wiebenga A."/>
            <person name="De Vries R.P."/>
            <person name="Grigoriev I.V."/>
            <person name="Mortensen U.H."/>
            <person name="Andersen M.R."/>
            <person name="Baker S.E."/>
        </authorList>
    </citation>
    <scope>NUCLEOTIDE SEQUENCE [LARGE SCALE GENOMIC DNA]</scope>
    <source>
        <strain evidence="4 5">CBS 121591</strain>
    </source>
</reference>
<dbReference type="OrthoDB" id="8119704at2759"/>
<dbReference type="InterPro" id="IPR029058">
    <property type="entry name" value="AB_hydrolase_fold"/>
</dbReference>
<name>A0A319CLW6_9EURO</name>
<evidence type="ECO:0000256" key="1">
    <source>
        <dbReference type="ARBA" id="ARBA00008645"/>
    </source>
</evidence>
<evidence type="ECO:0000259" key="3">
    <source>
        <dbReference type="Pfam" id="PF00561"/>
    </source>
</evidence>
<dbReference type="GeneID" id="37137141"/>
<keyword evidence="5" id="KW-1185">Reference proteome</keyword>
<proteinExistence type="inferred from homology"/>
<dbReference type="PANTHER" id="PTHR46118:SF4">
    <property type="entry name" value="PROTEIN ABHD11"/>
    <property type="match status" value="1"/>
</dbReference>
<dbReference type="VEuPathDB" id="FungiDB:BO82DRAFT_351342"/>
<dbReference type="InterPro" id="IPR000073">
    <property type="entry name" value="AB_hydrolase_1"/>
</dbReference>